<reference evidence="9" key="1">
    <citation type="submission" date="2025-08" db="UniProtKB">
        <authorList>
            <consortium name="RefSeq"/>
        </authorList>
    </citation>
    <scope>IDENTIFICATION</scope>
</reference>
<dbReference type="GO" id="GO:0005634">
    <property type="term" value="C:nucleus"/>
    <property type="evidence" value="ECO:0007669"/>
    <property type="project" value="UniProtKB-SubCell"/>
</dbReference>
<dbReference type="InterPro" id="IPR042536">
    <property type="entry name" value="TFIIIC_tauA_Sfc1"/>
</dbReference>
<dbReference type="PANTHER" id="PTHR13230">
    <property type="entry name" value="GENERAL TRANSCRIPTION FACTOR IIIC, POLYPEPTIDE 5"/>
    <property type="match status" value="1"/>
</dbReference>
<dbReference type="GeneID" id="105366585"/>
<keyword evidence="8" id="KW-1185">Reference proteome</keyword>
<evidence type="ECO:0000259" key="7">
    <source>
        <dbReference type="Pfam" id="PF17682"/>
    </source>
</evidence>
<feature type="compositionally biased region" description="Basic residues" evidence="5">
    <location>
        <begin position="598"/>
        <end position="615"/>
    </location>
</feature>
<accession>A0AAJ7E0P7</accession>
<dbReference type="GO" id="GO:0000127">
    <property type="term" value="C:transcription factor TFIIIC complex"/>
    <property type="evidence" value="ECO:0007669"/>
    <property type="project" value="InterPro"/>
</dbReference>
<organism evidence="8 9">
    <name type="scientific">Ceratosolen solmsi marchali</name>
    <dbReference type="NCBI Taxonomy" id="326594"/>
    <lineage>
        <taxon>Eukaryota</taxon>
        <taxon>Metazoa</taxon>
        <taxon>Ecdysozoa</taxon>
        <taxon>Arthropoda</taxon>
        <taxon>Hexapoda</taxon>
        <taxon>Insecta</taxon>
        <taxon>Pterygota</taxon>
        <taxon>Neoptera</taxon>
        <taxon>Endopterygota</taxon>
        <taxon>Hymenoptera</taxon>
        <taxon>Apocrita</taxon>
        <taxon>Proctotrupomorpha</taxon>
        <taxon>Chalcidoidea</taxon>
        <taxon>Agaonidae</taxon>
        <taxon>Agaoninae</taxon>
        <taxon>Ceratosolen</taxon>
    </lineage>
</organism>
<dbReference type="KEGG" id="csol:105366585"/>
<keyword evidence="3" id="KW-0804">Transcription</keyword>
<dbReference type="InterPro" id="IPR041499">
    <property type="entry name" value="Tfc1/Sfc1_N"/>
</dbReference>
<dbReference type="AlphaFoldDB" id="A0AAJ7E0P7"/>
<evidence type="ECO:0000313" key="9">
    <source>
        <dbReference type="RefSeq" id="XP_011503384.1"/>
    </source>
</evidence>
<dbReference type="RefSeq" id="XP_011503384.1">
    <property type="nucleotide sequence ID" value="XM_011505082.1"/>
</dbReference>
<dbReference type="GO" id="GO:0006384">
    <property type="term" value="P:transcription initiation at RNA polymerase III promoter"/>
    <property type="evidence" value="ECO:0007669"/>
    <property type="project" value="InterPro"/>
</dbReference>
<evidence type="ECO:0000256" key="2">
    <source>
        <dbReference type="ARBA" id="ARBA00023125"/>
    </source>
</evidence>
<dbReference type="GO" id="GO:0001002">
    <property type="term" value="F:RNA polymerase III type 1 promoter sequence-specific DNA binding"/>
    <property type="evidence" value="ECO:0007669"/>
    <property type="project" value="TreeGrafter"/>
</dbReference>
<evidence type="ECO:0000256" key="3">
    <source>
        <dbReference type="ARBA" id="ARBA00023163"/>
    </source>
</evidence>
<dbReference type="GO" id="GO:0001003">
    <property type="term" value="F:RNA polymerase III type 2 promoter sequence-specific DNA binding"/>
    <property type="evidence" value="ECO:0007669"/>
    <property type="project" value="TreeGrafter"/>
</dbReference>
<gene>
    <name evidence="9" type="primary">LOC105366585</name>
</gene>
<proteinExistence type="predicted"/>
<evidence type="ECO:0000256" key="1">
    <source>
        <dbReference type="ARBA" id="ARBA00004123"/>
    </source>
</evidence>
<keyword evidence="4" id="KW-0539">Nucleus</keyword>
<feature type="domain" description="Transcription factor IIIC subunit 5 HTH" evidence="6">
    <location>
        <begin position="313"/>
        <end position="457"/>
    </location>
</feature>
<feature type="compositionally biased region" description="Acidic residues" evidence="5">
    <location>
        <begin position="633"/>
        <end position="650"/>
    </location>
</feature>
<dbReference type="Proteomes" id="UP000695007">
    <property type="component" value="Unplaced"/>
</dbReference>
<feature type="domain" description="Transcription factor IIIC subunit Tfc1/Sfc1 triple barrel" evidence="7">
    <location>
        <begin position="83"/>
        <end position="170"/>
    </location>
</feature>
<evidence type="ECO:0000259" key="6">
    <source>
        <dbReference type="Pfam" id="PF09734"/>
    </source>
</evidence>
<feature type="compositionally biased region" description="Acidic residues" evidence="5">
    <location>
        <begin position="701"/>
        <end position="711"/>
    </location>
</feature>
<comment type="subcellular location">
    <subcellularLocation>
        <location evidence="1">Nucleus</location>
    </subcellularLocation>
</comment>
<dbReference type="Gene3D" id="3.30.200.160">
    <property type="entry name" value="TFIIIC, subcomplex tauA, subunit Sfc1, barrel domain"/>
    <property type="match status" value="1"/>
</dbReference>
<keyword evidence="2" id="KW-0238">DNA-binding</keyword>
<evidence type="ECO:0000256" key="4">
    <source>
        <dbReference type="ARBA" id="ARBA00023242"/>
    </source>
</evidence>
<feature type="compositionally biased region" description="Basic residues" evidence="5">
    <location>
        <begin position="656"/>
        <end position="672"/>
    </location>
</feature>
<sequence length="711" mass="82343">MSDISYISDKDSFVENDEEFNVKDYQDDIESDESFNELINDADIIKNNYEGESNNLKELQSKANEDFVGPILPGGHRFNRKLICIKYPGNVVNQEKAIETLGGLADISSTVDARNRRMELRFRPDDGYCKPACGDRHQTTGFLLRVRIKKSRREKVEKISQLNKNLQKENDTNIINSSISSLSNNDVNGINNINGANDGSISDLTDKITNCSVNCQKTLTEDNENNDLEKNQPPTFNCQKYENLSDDREYELPKLKVLGRVDTEFRFTNLCDFQYLPITKNEADLSKDECIYDSIYPVGLPPFSWMKSEVPYFLPPAAFSRMDSVQQYTPKTEVLNSDTHYVIGKTRKRRAGFSNFISFNTPYVPTSPPKGIETAMKVKFLQKSHVEKMRKAFEDRPIWSKTALMYITKYSNEQLKILLPSVAYYFMTGPWRITWVRLGYDPRKDPEAKKYQTLDYRLKAMHGLHSNITCKRNYSEYTLPYRNTSNSKAKAIILMSNTNKLQTEKKQKMINENVYIYRPGIIPPSRQMFYQYCDVHVKEIQDMLDKYVGPPPGTPCHEKLGWLPVGFDDLCREIINKQVRIELRKLMNIPENHPTTLPRKRKLKPSSKSRKRYERKSKEKQDKSTKSESISNFDEETSILSDEEGWEDISDGNKLNKNKHARKNYKTKKKKSKNESKDANDKRIKKENEDKSVKVVNESNGNDDEESEITN</sequence>
<dbReference type="InterPro" id="IPR019136">
    <property type="entry name" value="TF_IIIC_su-5_HTH"/>
</dbReference>
<feature type="compositionally biased region" description="Basic and acidic residues" evidence="5">
    <location>
        <begin position="616"/>
        <end position="626"/>
    </location>
</feature>
<dbReference type="InterPro" id="IPR040454">
    <property type="entry name" value="TF_IIIC_Tfc1/Sfc1"/>
</dbReference>
<dbReference type="PANTHER" id="PTHR13230:SF5">
    <property type="entry name" value="GENERAL TRANSCRIPTION FACTOR 3C POLYPEPTIDE 5"/>
    <property type="match status" value="1"/>
</dbReference>
<protein>
    <submittedName>
        <fullName evidence="9">General transcription factor 3C polypeptide 5</fullName>
    </submittedName>
</protein>
<evidence type="ECO:0000256" key="5">
    <source>
        <dbReference type="SAM" id="MobiDB-lite"/>
    </source>
</evidence>
<name>A0AAJ7E0P7_9HYME</name>
<evidence type="ECO:0000313" key="8">
    <source>
        <dbReference type="Proteomes" id="UP000695007"/>
    </source>
</evidence>
<feature type="region of interest" description="Disordered" evidence="5">
    <location>
        <begin position="591"/>
        <end position="711"/>
    </location>
</feature>
<dbReference type="Pfam" id="PF17682">
    <property type="entry name" value="Tau95_N"/>
    <property type="match status" value="1"/>
</dbReference>
<dbReference type="Pfam" id="PF09734">
    <property type="entry name" value="Tau95"/>
    <property type="match status" value="1"/>
</dbReference>
<feature type="compositionally biased region" description="Basic and acidic residues" evidence="5">
    <location>
        <begin position="673"/>
        <end position="693"/>
    </location>
</feature>